<gene>
    <name evidence="1" type="ORF">BO86DRAFT_458301</name>
</gene>
<reference evidence="1 2" key="1">
    <citation type="submission" date="2018-02" db="EMBL/GenBank/DDBJ databases">
        <title>The genomes of Aspergillus section Nigri reveals drivers in fungal speciation.</title>
        <authorList>
            <consortium name="DOE Joint Genome Institute"/>
            <person name="Vesth T.C."/>
            <person name="Nybo J."/>
            <person name="Theobald S."/>
            <person name="Brandl J."/>
            <person name="Frisvad J.C."/>
            <person name="Nielsen K.F."/>
            <person name="Lyhne E.K."/>
            <person name="Kogle M.E."/>
            <person name="Kuo A."/>
            <person name="Riley R."/>
            <person name="Clum A."/>
            <person name="Nolan M."/>
            <person name="Lipzen A."/>
            <person name="Salamov A."/>
            <person name="Henrissat B."/>
            <person name="Wiebenga A."/>
            <person name="De vries R.P."/>
            <person name="Grigoriev I.V."/>
            <person name="Mortensen U.H."/>
            <person name="Andersen M.R."/>
            <person name="Baker S.E."/>
        </authorList>
    </citation>
    <scope>NUCLEOTIDE SEQUENCE [LARGE SCALE GENOMIC DNA]</scope>
    <source>
        <strain evidence="1 2">CBS 114.51</strain>
    </source>
</reference>
<dbReference type="EMBL" id="KZ824823">
    <property type="protein sequence ID" value="RAH78702.1"/>
    <property type="molecule type" value="Genomic_DNA"/>
</dbReference>
<organism evidence="1 2">
    <name type="scientific">Aspergillus japonicus CBS 114.51</name>
    <dbReference type="NCBI Taxonomy" id="1448312"/>
    <lineage>
        <taxon>Eukaryota</taxon>
        <taxon>Fungi</taxon>
        <taxon>Dikarya</taxon>
        <taxon>Ascomycota</taxon>
        <taxon>Pezizomycotina</taxon>
        <taxon>Eurotiomycetes</taxon>
        <taxon>Eurotiomycetidae</taxon>
        <taxon>Eurotiales</taxon>
        <taxon>Aspergillaceae</taxon>
        <taxon>Aspergillus</taxon>
        <taxon>Aspergillus subgen. Circumdati</taxon>
    </lineage>
</organism>
<sequence length="127" mass="13751">SLLSLSSLFLSFFLQSFSLSACHLSCLFLPLLFSLPILHCLLPSSPFPLVFSPSSLLSLPFGSSLVLSVLRPCIFLLCDASSSGSSLIGQAFIDRIPLSSASSIRQLPRFNLTPFEFCFPDCLVPGF</sequence>
<name>A0A8T8WT50_ASPJA</name>
<feature type="non-terminal residue" evidence="1">
    <location>
        <position position="1"/>
    </location>
</feature>
<dbReference type="AlphaFoldDB" id="A0A8T8WT50"/>
<accession>A0A8T8WT50</accession>
<dbReference type="Proteomes" id="UP000249497">
    <property type="component" value="Unassembled WGS sequence"/>
</dbReference>
<protein>
    <submittedName>
        <fullName evidence="1">Uncharacterized protein</fullName>
    </submittedName>
</protein>
<dbReference type="GeneID" id="37180978"/>
<keyword evidence="2" id="KW-1185">Reference proteome</keyword>
<proteinExistence type="predicted"/>
<evidence type="ECO:0000313" key="2">
    <source>
        <dbReference type="Proteomes" id="UP000249497"/>
    </source>
</evidence>
<evidence type="ECO:0000313" key="1">
    <source>
        <dbReference type="EMBL" id="RAH78702.1"/>
    </source>
</evidence>
<dbReference type="RefSeq" id="XP_025524596.1">
    <property type="nucleotide sequence ID" value="XM_025677285.1"/>
</dbReference>